<evidence type="ECO:0000313" key="1">
    <source>
        <dbReference type="EMBL" id="KZS09516.1"/>
    </source>
</evidence>
<dbReference type="AlphaFoldDB" id="A0A164SDF5"/>
<gene>
    <name evidence="1" type="ORF">APZ42_026361</name>
</gene>
<protein>
    <submittedName>
        <fullName evidence="1">Uncharacterized protein</fullName>
    </submittedName>
</protein>
<name>A0A164SDF5_9CRUS</name>
<sequence length="66" mass="7382">MVGEFKKKEAAGFQLWPLDMYATAKTEGDERADKTVNEPYRKNPKGIVISLLVHDSTGLIVSTSWI</sequence>
<accession>A0A164SDF5</accession>
<comment type="caution">
    <text evidence="1">The sequence shown here is derived from an EMBL/GenBank/DDBJ whole genome shotgun (WGS) entry which is preliminary data.</text>
</comment>
<proteinExistence type="predicted"/>
<evidence type="ECO:0000313" key="2">
    <source>
        <dbReference type="Proteomes" id="UP000076858"/>
    </source>
</evidence>
<dbReference type="Proteomes" id="UP000076858">
    <property type="component" value="Unassembled WGS sequence"/>
</dbReference>
<dbReference type="EMBL" id="LRGB01002066">
    <property type="protein sequence ID" value="KZS09516.1"/>
    <property type="molecule type" value="Genomic_DNA"/>
</dbReference>
<organism evidence="1 2">
    <name type="scientific">Daphnia magna</name>
    <dbReference type="NCBI Taxonomy" id="35525"/>
    <lineage>
        <taxon>Eukaryota</taxon>
        <taxon>Metazoa</taxon>
        <taxon>Ecdysozoa</taxon>
        <taxon>Arthropoda</taxon>
        <taxon>Crustacea</taxon>
        <taxon>Branchiopoda</taxon>
        <taxon>Diplostraca</taxon>
        <taxon>Cladocera</taxon>
        <taxon>Anomopoda</taxon>
        <taxon>Daphniidae</taxon>
        <taxon>Daphnia</taxon>
    </lineage>
</organism>
<keyword evidence="2" id="KW-1185">Reference proteome</keyword>
<reference evidence="1 2" key="1">
    <citation type="submission" date="2016-03" db="EMBL/GenBank/DDBJ databases">
        <title>EvidentialGene: Evidence-directed Construction of Genes on Genomes.</title>
        <authorList>
            <person name="Gilbert D.G."/>
            <person name="Choi J.-H."/>
            <person name="Mockaitis K."/>
            <person name="Colbourne J."/>
            <person name="Pfrender M."/>
        </authorList>
    </citation>
    <scope>NUCLEOTIDE SEQUENCE [LARGE SCALE GENOMIC DNA]</scope>
    <source>
        <strain evidence="1 2">Xinb3</strain>
        <tissue evidence="1">Complete organism</tissue>
    </source>
</reference>